<protein>
    <submittedName>
        <fullName evidence="1">Uncharacterized protein</fullName>
    </submittedName>
</protein>
<reference evidence="1 2" key="1">
    <citation type="submission" date="2024-05" db="EMBL/GenBank/DDBJ databases">
        <title>Long read based assembly of the Candida bracarensis genome reveals expanded adhesin content.</title>
        <authorList>
            <person name="Marcet-Houben M."/>
            <person name="Ksiezopolska E."/>
            <person name="Gabaldon T."/>
        </authorList>
    </citation>
    <scope>NUCLEOTIDE SEQUENCE [LARGE SCALE GENOMIC DNA]</scope>
    <source>
        <strain evidence="1 2">CBM6</strain>
    </source>
</reference>
<accession>A0ABR4NSH5</accession>
<name>A0ABR4NSH5_9SACH</name>
<dbReference type="Proteomes" id="UP001623330">
    <property type="component" value="Unassembled WGS sequence"/>
</dbReference>
<proteinExistence type="predicted"/>
<evidence type="ECO:0000313" key="1">
    <source>
        <dbReference type="EMBL" id="KAL3231208.1"/>
    </source>
</evidence>
<dbReference type="EMBL" id="JBEVYD010000008">
    <property type="protein sequence ID" value="KAL3231208.1"/>
    <property type="molecule type" value="Genomic_DNA"/>
</dbReference>
<evidence type="ECO:0000313" key="2">
    <source>
        <dbReference type="Proteomes" id="UP001623330"/>
    </source>
</evidence>
<organism evidence="1 2">
    <name type="scientific">Nakaseomyces bracarensis</name>
    <dbReference type="NCBI Taxonomy" id="273131"/>
    <lineage>
        <taxon>Eukaryota</taxon>
        <taxon>Fungi</taxon>
        <taxon>Dikarya</taxon>
        <taxon>Ascomycota</taxon>
        <taxon>Saccharomycotina</taxon>
        <taxon>Saccharomycetes</taxon>
        <taxon>Saccharomycetales</taxon>
        <taxon>Saccharomycetaceae</taxon>
        <taxon>Nakaseomyces</taxon>
    </lineage>
</organism>
<comment type="caution">
    <text evidence="1">The sequence shown here is derived from an EMBL/GenBank/DDBJ whole genome shotgun (WGS) entry which is preliminary data.</text>
</comment>
<keyword evidence="2" id="KW-1185">Reference proteome</keyword>
<gene>
    <name evidence="1" type="ORF">RNJ44_00847</name>
</gene>
<sequence length="63" mass="7088">MSKVISVKGVSRCIVKSIVNTLFSLNNDVVIYGIARFEAPLKKWKETYGDRIFDSVGSLKRPL</sequence>